<reference evidence="3" key="1">
    <citation type="journal article" date="2015" name="Nature">
        <title>Complex archaea that bridge the gap between prokaryotes and eukaryotes.</title>
        <authorList>
            <person name="Spang A."/>
            <person name="Saw J.H."/>
            <person name="Jorgensen S.L."/>
            <person name="Zaremba-Niedzwiedzka K."/>
            <person name="Martijn J."/>
            <person name="Lind A.E."/>
            <person name="van Eijk R."/>
            <person name="Schleper C."/>
            <person name="Guy L."/>
            <person name="Ettema T.J."/>
        </authorList>
    </citation>
    <scope>NUCLEOTIDE SEQUENCE</scope>
</reference>
<feature type="transmembrane region" description="Helical" evidence="2">
    <location>
        <begin position="108"/>
        <end position="129"/>
    </location>
</feature>
<dbReference type="EMBL" id="LAZR01000024">
    <property type="protein sequence ID" value="KKO04031.1"/>
    <property type="molecule type" value="Genomic_DNA"/>
</dbReference>
<protein>
    <submittedName>
        <fullName evidence="3">Uncharacterized protein</fullName>
    </submittedName>
</protein>
<gene>
    <name evidence="3" type="ORF">LCGC14_0089250</name>
</gene>
<dbReference type="PROSITE" id="PS00306">
    <property type="entry name" value="CASEIN_ALPHA_BETA"/>
    <property type="match status" value="1"/>
</dbReference>
<keyword evidence="2" id="KW-1133">Transmembrane helix</keyword>
<keyword evidence="1" id="KW-0732">Signal</keyword>
<evidence type="ECO:0000256" key="2">
    <source>
        <dbReference type="SAM" id="Phobius"/>
    </source>
</evidence>
<keyword evidence="2" id="KW-0472">Membrane</keyword>
<name>A0A0F9VFX9_9ZZZZ</name>
<dbReference type="AlphaFoldDB" id="A0A0F9VFX9"/>
<proteinExistence type="predicted"/>
<dbReference type="InterPro" id="IPR031305">
    <property type="entry name" value="Casein_CS"/>
</dbReference>
<feature type="transmembrane region" description="Helical" evidence="2">
    <location>
        <begin position="37"/>
        <end position="61"/>
    </location>
</feature>
<evidence type="ECO:0000256" key="1">
    <source>
        <dbReference type="ARBA" id="ARBA00022729"/>
    </source>
</evidence>
<comment type="caution">
    <text evidence="3">The sequence shown here is derived from an EMBL/GenBank/DDBJ whole genome shotgun (WGS) entry which is preliminary data.</text>
</comment>
<evidence type="ECO:0000313" key="3">
    <source>
        <dbReference type="EMBL" id="KKO04031.1"/>
    </source>
</evidence>
<accession>A0A0F9VFX9</accession>
<organism evidence="3">
    <name type="scientific">marine sediment metagenome</name>
    <dbReference type="NCBI Taxonomy" id="412755"/>
    <lineage>
        <taxon>unclassified sequences</taxon>
        <taxon>metagenomes</taxon>
        <taxon>ecological metagenomes</taxon>
    </lineage>
</organism>
<keyword evidence="2" id="KW-0812">Transmembrane</keyword>
<feature type="transmembrane region" description="Helical" evidence="2">
    <location>
        <begin position="82"/>
        <end position="102"/>
    </location>
</feature>
<sequence>MKYWTFLSCLLAVALAWLVHTSNTIPTLGDDIHNVISLFAQISATMLGFLIAALSILASISGHRLLRNMQRTGHYRVLLRRFFINSAAFAAAMVAALVSAVLRDSTPILTYGAFFFFVFATLLLVDIGYRLWLVMHNLTPSEP</sequence>